<reference evidence="2 3" key="1">
    <citation type="submission" date="2012-01" db="EMBL/GenBank/DDBJ databases">
        <title>Complete sequence of chromosome of Clostridium pasteurianum BC1.</title>
        <authorList>
            <consortium name="US DOE Joint Genome Institute"/>
            <person name="Lucas S."/>
            <person name="Han J."/>
            <person name="Lapidus A."/>
            <person name="Cheng J.-F."/>
            <person name="Goodwin L."/>
            <person name="Pitluck S."/>
            <person name="Peters L."/>
            <person name="Mikhailova N."/>
            <person name="Teshima H."/>
            <person name="Detter J.C."/>
            <person name="Han C."/>
            <person name="Tapia R."/>
            <person name="Land M."/>
            <person name="Hauser L."/>
            <person name="Kyrpides N."/>
            <person name="Ivanova N."/>
            <person name="Pagani I."/>
            <person name="Dunn J."/>
            <person name="Taghavi S."/>
            <person name="Francis A."/>
            <person name="van der Lelie D."/>
            <person name="Woyke T."/>
        </authorList>
    </citation>
    <scope>NUCLEOTIDE SEQUENCE [LARGE SCALE GENOMIC DNA]</scope>
    <source>
        <strain evidence="2 3">BC1</strain>
    </source>
</reference>
<dbReference type="Proteomes" id="UP000013523">
    <property type="component" value="Chromosome"/>
</dbReference>
<dbReference type="Gene3D" id="1.10.10.2840">
    <property type="entry name" value="PucR C-terminal helix-turn-helix domain"/>
    <property type="match status" value="1"/>
</dbReference>
<dbReference type="AlphaFoldDB" id="R4KFH6"/>
<feature type="domain" description="PucR C-terminal helix-turn-helix" evidence="1">
    <location>
        <begin position="253"/>
        <end position="308"/>
    </location>
</feature>
<evidence type="ECO:0000313" key="3">
    <source>
        <dbReference type="Proteomes" id="UP000013523"/>
    </source>
</evidence>
<dbReference type="HOGENOM" id="CLU_884821_0_0_9"/>
<organism evidence="2 3">
    <name type="scientific">Clostridium pasteurianum BC1</name>
    <dbReference type="NCBI Taxonomy" id="86416"/>
    <lineage>
        <taxon>Bacteria</taxon>
        <taxon>Bacillati</taxon>
        <taxon>Bacillota</taxon>
        <taxon>Clostridia</taxon>
        <taxon>Eubacteriales</taxon>
        <taxon>Clostridiaceae</taxon>
        <taxon>Clostridium</taxon>
    </lineage>
</organism>
<sequence>MEQFKNFLQELSSDTKIDFNITYEDGNVIFESNAFVENSNMISVPIYICKNRARINLENKFQVCSKLLKYTIENKYKELYLTEEQILIDILEERNVSNDRVSSSIPFLSEGCFLLLISVDKNIQEAFNLIKQIYKEQNVISTINENKIILIGDFSEVNEHAKSVKEAINSNLFLKCKISFGTIAYNKYEIIETYSESKQAMLFGNIYSLKEDILDYNKLLFEKIVYNLDSNLKNNILNNFKKKFDEFDYEIINTIEEFFNCGLNITDAARKLYVHRNTLIYRLSKIEKVTGFDIKNFKDATVFVIAFLVWRESK</sequence>
<dbReference type="RefSeq" id="WP_015617573.1">
    <property type="nucleotide sequence ID" value="NC_021182.1"/>
</dbReference>
<protein>
    <recommendedName>
        <fullName evidence="1">PucR C-terminal helix-turn-helix domain-containing protein</fullName>
    </recommendedName>
</protein>
<dbReference type="InterPro" id="IPR025736">
    <property type="entry name" value="PucR_C-HTH_dom"/>
</dbReference>
<dbReference type="InterPro" id="IPR042070">
    <property type="entry name" value="PucR_C-HTH_sf"/>
</dbReference>
<accession>R4KFH6</accession>
<name>R4KFH6_CLOPA</name>
<dbReference type="SUPFAM" id="SSF46689">
    <property type="entry name" value="Homeodomain-like"/>
    <property type="match status" value="1"/>
</dbReference>
<dbReference type="eggNOG" id="COG2508">
    <property type="taxonomic scope" value="Bacteria"/>
</dbReference>
<evidence type="ECO:0000259" key="1">
    <source>
        <dbReference type="Pfam" id="PF13556"/>
    </source>
</evidence>
<dbReference type="OrthoDB" id="9792148at2"/>
<gene>
    <name evidence="2" type="ORF">Clopa_4612</name>
</gene>
<dbReference type="EMBL" id="CP003261">
    <property type="protein sequence ID" value="AGK99304.1"/>
    <property type="molecule type" value="Genomic_DNA"/>
</dbReference>
<dbReference type="InterPro" id="IPR051448">
    <property type="entry name" value="CdaR-like_regulators"/>
</dbReference>
<dbReference type="Pfam" id="PF13556">
    <property type="entry name" value="HTH_30"/>
    <property type="match status" value="1"/>
</dbReference>
<dbReference type="KEGG" id="cpas:Clopa_4612"/>
<dbReference type="InterPro" id="IPR009057">
    <property type="entry name" value="Homeodomain-like_sf"/>
</dbReference>
<dbReference type="PANTHER" id="PTHR33744:SF15">
    <property type="entry name" value="CARBOHYDRATE DIACID REGULATOR"/>
    <property type="match status" value="1"/>
</dbReference>
<evidence type="ECO:0000313" key="2">
    <source>
        <dbReference type="EMBL" id="AGK99304.1"/>
    </source>
</evidence>
<proteinExistence type="predicted"/>
<dbReference type="PATRIC" id="fig|86416.3.peg.4602"/>
<dbReference type="STRING" id="86416.Clopa_4612"/>
<keyword evidence="3" id="KW-1185">Reference proteome</keyword>
<dbReference type="PANTHER" id="PTHR33744">
    <property type="entry name" value="CARBOHYDRATE DIACID REGULATOR"/>
    <property type="match status" value="1"/>
</dbReference>